<gene>
    <name evidence="1" type="ORF">C8P67_104279</name>
</gene>
<organism evidence="1 2">
    <name type="scientific">Flavobacterium aquicola</name>
    <dbReference type="NCBI Taxonomy" id="1682742"/>
    <lineage>
        <taxon>Bacteria</taxon>
        <taxon>Pseudomonadati</taxon>
        <taxon>Bacteroidota</taxon>
        <taxon>Flavobacteriia</taxon>
        <taxon>Flavobacteriales</taxon>
        <taxon>Flavobacteriaceae</taxon>
        <taxon>Flavobacterium</taxon>
    </lineage>
</organism>
<sequence length="121" mass="14384">MNKIIFLTFCLLLLSCQKDEKRTLTFRGCKIEYMNYGSGQDESDPDNFISNQWLLESAKREFALCLCDEYLKKLDAEIKNKILEIYNAEEEYFEKDYPKNIAFDTILKKRKEIFNPTILLD</sequence>
<evidence type="ECO:0000313" key="1">
    <source>
        <dbReference type="EMBL" id="REG99649.1"/>
    </source>
</evidence>
<dbReference type="OrthoDB" id="1262222at2"/>
<comment type="caution">
    <text evidence="1">The sequence shown here is derived from an EMBL/GenBank/DDBJ whole genome shotgun (WGS) entry which is preliminary data.</text>
</comment>
<dbReference type="Proteomes" id="UP000257136">
    <property type="component" value="Unassembled WGS sequence"/>
</dbReference>
<keyword evidence="2" id="KW-1185">Reference proteome</keyword>
<reference evidence="1 2" key="1">
    <citation type="submission" date="2018-08" db="EMBL/GenBank/DDBJ databases">
        <title>Genomic Encyclopedia of Archaeal and Bacterial Type Strains, Phase II (KMG-II): from individual species to whole genera.</title>
        <authorList>
            <person name="Goeker M."/>
        </authorList>
    </citation>
    <scope>NUCLEOTIDE SEQUENCE [LARGE SCALE GENOMIC DNA]</scope>
    <source>
        <strain evidence="1 2">DSM 100880</strain>
    </source>
</reference>
<dbReference type="EMBL" id="QUNI01000004">
    <property type="protein sequence ID" value="REG99649.1"/>
    <property type="molecule type" value="Genomic_DNA"/>
</dbReference>
<protein>
    <recommendedName>
        <fullName evidence="3">Lipoprotein</fullName>
    </recommendedName>
</protein>
<evidence type="ECO:0000313" key="2">
    <source>
        <dbReference type="Proteomes" id="UP000257136"/>
    </source>
</evidence>
<dbReference type="RefSeq" id="WP_147298211.1">
    <property type="nucleotide sequence ID" value="NZ_QUNI01000004.1"/>
</dbReference>
<accession>A0A3E0EQK5</accession>
<proteinExistence type="predicted"/>
<evidence type="ECO:0008006" key="3">
    <source>
        <dbReference type="Google" id="ProtNLM"/>
    </source>
</evidence>
<dbReference type="AlphaFoldDB" id="A0A3E0EQK5"/>
<dbReference type="PROSITE" id="PS51257">
    <property type="entry name" value="PROKAR_LIPOPROTEIN"/>
    <property type="match status" value="1"/>
</dbReference>
<name>A0A3E0EQK5_9FLAO</name>